<keyword evidence="2" id="KW-1185">Reference proteome</keyword>
<organism evidence="1 2">
    <name type="scientific">Elysia crispata</name>
    <name type="common">lettuce slug</name>
    <dbReference type="NCBI Taxonomy" id="231223"/>
    <lineage>
        <taxon>Eukaryota</taxon>
        <taxon>Metazoa</taxon>
        <taxon>Spiralia</taxon>
        <taxon>Lophotrochozoa</taxon>
        <taxon>Mollusca</taxon>
        <taxon>Gastropoda</taxon>
        <taxon>Heterobranchia</taxon>
        <taxon>Euthyneura</taxon>
        <taxon>Panpulmonata</taxon>
        <taxon>Sacoglossa</taxon>
        <taxon>Placobranchoidea</taxon>
        <taxon>Plakobranchidae</taxon>
        <taxon>Elysia</taxon>
    </lineage>
</organism>
<accession>A0AAE0Z8J0</accession>
<proteinExistence type="predicted"/>
<dbReference type="AlphaFoldDB" id="A0AAE0Z8J0"/>
<sequence length="116" mass="13224">MRLDVTRCYSIKLDVPICHSMRLDVARCYSMKLDVPICHSMRLDVTRCYSMKLDVPICYSMRLDVARCYSVIPASFLTHGSAQHIAFCPVSEVNMCGRNNSRNIDRSPTGNSRNLM</sequence>
<name>A0AAE0Z8J0_9GAST</name>
<comment type="caution">
    <text evidence="1">The sequence shown here is derived from an EMBL/GenBank/DDBJ whole genome shotgun (WGS) entry which is preliminary data.</text>
</comment>
<evidence type="ECO:0000313" key="2">
    <source>
        <dbReference type="Proteomes" id="UP001283361"/>
    </source>
</evidence>
<gene>
    <name evidence="1" type="ORF">RRG08_050550</name>
</gene>
<protein>
    <submittedName>
        <fullName evidence="1">Uncharacterized protein</fullName>
    </submittedName>
</protein>
<dbReference type="EMBL" id="JAWDGP010004484">
    <property type="protein sequence ID" value="KAK3763902.1"/>
    <property type="molecule type" value="Genomic_DNA"/>
</dbReference>
<dbReference type="Proteomes" id="UP001283361">
    <property type="component" value="Unassembled WGS sequence"/>
</dbReference>
<evidence type="ECO:0000313" key="1">
    <source>
        <dbReference type="EMBL" id="KAK3763902.1"/>
    </source>
</evidence>
<reference evidence="1" key="1">
    <citation type="journal article" date="2023" name="G3 (Bethesda)">
        <title>A reference genome for the long-term kleptoplast-retaining sea slug Elysia crispata morphotype clarki.</title>
        <authorList>
            <person name="Eastman K.E."/>
            <person name="Pendleton A.L."/>
            <person name="Shaikh M.A."/>
            <person name="Suttiyut T."/>
            <person name="Ogas R."/>
            <person name="Tomko P."/>
            <person name="Gavelis G."/>
            <person name="Widhalm J.R."/>
            <person name="Wisecaver J.H."/>
        </authorList>
    </citation>
    <scope>NUCLEOTIDE SEQUENCE</scope>
    <source>
        <strain evidence="1">ECLA1</strain>
    </source>
</reference>